<dbReference type="InterPro" id="IPR006501">
    <property type="entry name" value="Pectinesterase_inhib_dom"/>
</dbReference>
<name>A0AAW0JY52_QUESU</name>
<evidence type="ECO:0000256" key="3">
    <source>
        <dbReference type="ARBA" id="ARBA00006027"/>
    </source>
</evidence>
<reference evidence="10 11" key="1">
    <citation type="journal article" date="2018" name="Sci. Data">
        <title>The draft genome sequence of cork oak.</title>
        <authorList>
            <person name="Ramos A.M."/>
            <person name="Usie A."/>
            <person name="Barbosa P."/>
            <person name="Barros P.M."/>
            <person name="Capote T."/>
            <person name="Chaves I."/>
            <person name="Simoes F."/>
            <person name="Abreu I."/>
            <person name="Carrasquinho I."/>
            <person name="Faro C."/>
            <person name="Guimaraes J.B."/>
            <person name="Mendonca D."/>
            <person name="Nobrega F."/>
            <person name="Rodrigues L."/>
            <person name="Saibo N.J.M."/>
            <person name="Varela M.C."/>
            <person name="Egas C."/>
            <person name="Matos J."/>
            <person name="Miguel C.M."/>
            <person name="Oliveira M.M."/>
            <person name="Ricardo C.P."/>
            <person name="Goncalves S."/>
        </authorList>
    </citation>
    <scope>NUCLEOTIDE SEQUENCE [LARGE SCALE GENOMIC DNA]</scope>
    <source>
        <strain evidence="11">cv. HL8</strain>
    </source>
</reference>
<dbReference type="EMBL" id="PKMF04000435">
    <property type="protein sequence ID" value="KAK7831903.1"/>
    <property type="molecule type" value="Genomic_DNA"/>
</dbReference>
<comment type="caution">
    <text evidence="10">The sequence shown here is derived from an EMBL/GenBank/DDBJ whole genome shotgun (WGS) entry which is preliminary data.</text>
</comment>
<evidence type="ECO:0000256" key="6">
    <source>
        <dbReference type="ARBA" id="ARBA00022801"/>
    </source>
</evidence>
<evidence type="ECO:0000256" key="1">
    <source>
        <dbReference type="ARBA" id="ARBA00004191"/>
    </source>
</evidence>
<dbReference type="Gene3D" id="1.20.140.40">
    <property type="entry name" value="Invertase/pectin methylesterase inhibitor family protein"/>
    <property type="match status" value="1"/>
</dbReference>
<dbReference type="InterPro" id="IPR033131">
    <property type="entry name" value="Pectinesterase_Asp_AS"/>
</dbReference>
<evidence type="ECO:0000313" key="11">
    <source>
        <dbReference type="Proteomes" id="UP000237347"/>
    </source>
</evidence>
<comment type="subcellular location">
    <subcellularLocation>
        <location evidence="1">Secreted</location>
        <location evidence="1">Cell wall</location>
    </subcellularLocation>
</comment>
<feature type="active site" evidence="8">
    <location>
        <position position="711"/>
    </location>
</feature>
<dbReference type="SUPFAM" id="SSF51126">
    <property type="entry name" value="Pectin lyase-like"/>
    <property type="match status" value="3"/>
</dbReference>
<accession>A0AAW0JY52</accession>
<keyword evidence="7" id="KW-0063">Aspartyl esterase</keyword>
<protein>
    <submittedName>
        <fullName evidence="10">Pectinesterase/pectinesterase inhibitor 41</fullName>
    </submittedName>
</protein>
<dbReference type="FunFam" id="2.160.20.10:FF:000001">
    <property type="entry name" value="Pectinesterase"/>
    <property type="match status" value="2"/>
</dbReference>
<evidence type="ECO:0000256" key="5">
    <source>
        <dbReference type="ARBA" id="ARBA00022512"/>
    </source>
</evidence>
<comment type="similarity">
    <text evidence="4">In the C-terminal section; belongs to the pectinesterase family.</text>
</comment>
<organism evidence="10 11">
    <name type="scientific">Quercus suber</name>
    <name type="common">Cork oak</name>
    <dbReference type="NCBI Taxonomy" id="58331"/>
    <lineage>
        <taxon>Eukaryota</taxon>
        <taxon>Viridiplantae</taxon>
        <taxon>Streptophyta</taxon>
        <taxon>Embryophyta</taxon>
        <taxon>Tracheophyta</taxon>
        <taxon>Spermatophyta</taxon>
        <taxon>Magnoliopsida</taxon>
        <taxon>eudicotyledons</taxon>
        <taxon>Gunneridae</taxon>
        <taxon>Pentapetalae</taxon>
        <taxon>rosids</taxon>
        <taxon>fabids</taxon>
        <taxon>Fagales</taxon>
        <taxon>Fagaceae</taxon>
        <taxon>Quercus</taxon>
    </lineage>
</organism>
<evidence type="ECO:0000256" key="4">
    <source>
        <dbReference type="ARBA" id="ARBA00007786"/>
    </source>
</evidence>
<dbReference type="GO" id="GO:0004857">
    <property type="term" value="F:enzyme inhibitor activity"/>
    <property type="evidence" value="ECO:0007669"/>
    <property type="project" value="InterPro"/>
</dbReference>
<dbReference type="InterPro" id="IPR011050">
    <property type="entry name" value="Pectin_lyase_fold/virulence"/>
</dbReference>
<dbReference type="InterPro" id="IPR012334">
    <property type="entry name" value="Pectin_lyas_fold"/>
</dbReference>
<keyword evidence="11" id="KW-1185">Reference proteome</keyword>
<evidence type="ECO:0000256" key="2">
    <source>
        <dbReference type="ARBA" id="ARBA00005184"/>
    </source>
</evidence>
<keyword evidence="5" id="KW-0134">Cell wall</keyword>
<dbReference type="Pfam" id="PF01095">
    <property type="entry name" value="Pectinesterase"/>
    <property type="match status" value="3"/>
</dbReference>
<evidence type="ECO:0000259" key="9">
    <source>
        <dbReference type="SMART" id="SM00856"/>
    </source>
</evidence>
<feature type="domain" description="Pectinesterase inhibitor" evidence="9">
    <location>
        <begin position="12"/>
        <end position="159"/>
    </location>
</feature>
<dbReference type="GO" id="GO:0030599">
    <property type="term" value="F:pectinesterase activity"/>
    <property type="evidence" value="ECO:0007669"/>
    <property type="project" value="InterPro"/>
</dbReference>
<dbReference type="PANTHER" id="PTHR31707">
    <property type="entry name" value="PECTINESTERASE"/>
    <property type="match status" value="1"/>
</dbReference>
<dbReference type="GO" id="GO:0042545">
    <property type="term" value="P:cell wall modification"/>
    <property type="evidence" value="ECO:0007669"/>
    <property type="project" value="InterPro"/>
</dbReference>
<evidence type="ECO:0000256" key="7">
    <source>
        <dbReference type="ARBA" id="ARBA00023085"/>
    </source>
</evidence>
<dbReference type="Pfam" id="PF04043">
    <property type="entry name" value="PMEI"/>
    <property type="match status" value="1"/>
</dbReference>
<proteinExistence type="inferred from homology"/>
<dbReference type="PROSITE" id="PS00503">
    <property type="entry name" value="PECTINESTERASE_2"/>
    <property type="match status" value="2"/>
</dbReference>
<dbReference type="SUPFAM" id="SSF101148">
    <property type="entry name" value="Plant invertase/pectin methylesterase inhibitor"/>
    <property type="match status" value="1"/>
</dbReference>
<comment type="pathway">
    <text evidence="2">Glycan metabolism; pectin degradation; 2-dehydro-3-deoxy-D-gluconate from pectin: step 1/5.</text>
</comment>
<dbReference type="CDD" id="cd15798">
    <property type="entry name" value="PMEI-like_3"/>
    <property type="match status" value="1"/>
</dbReference>
<sequence length="874" mass="97828">MFVGLDTVNNSNPTRLVSAETICESTPHPHYCKTLLPNHTANVYDHCRYSVRKSLSQSRKFLTMIDNYLKHKSTLTKSATSWTQQGFSLKHIPIVHRTSKTLSRRKAEHIQTLLSAILTNEQTCLDGLQETASAWSINKGLTHPVLNFNTKLYSVSLALFTMGWVPKKERNTTWKPTKKQLGFQNGHLPLKMSSRTRTIYESVSRRNLIQLQGVDKVVVPAIATVSQDGSGNFTTINDAIFAAPNNSAATDGYFLIYVTAGVYEEYVSITVNKRNLMMIGDIVVAPGFVAVNITFRNTAGAIKYQAVTVRNGADMSTFYSCSFEAYQDTLYTHSLRQFYRECDIYGTVDFIFVVVAPGFVAVNITFRNTAGAIKYQAVTVRNGADMSTFYSCSFEAYQDTLYTHSLRQFYRECDIYGTVDFIFGNAAVVFQNCNIYPRLPMSGQFNSITAQSRTDPNQNTGISIHNCTIGAADELAWSNITFQTYLGRPWKNYSKTIYMETFMDSLINPAGWIAWKGDFALSTLYYVEYNNTGPGSNTTNRVSWPTYHVINNATEAANFTVANFLLGDDWLPQTGVPYNAPNNSALTDGYFLIYVTAGVYEEYVYIVKNKRNLMMVGDGINQTIITGNRSYVDNSTTFNSATFAVVATGFVAVNITFRNTAGAIKHQAVAVRNGADLSTFYSCSFEAYQDTLYTHSLRQFYRECDIYGTVDFIFGNAVAVFQNCNIYPRLPMSGQFIAITAQGRTDPNQNTGISIQNCTIRAADELASSKITFQTYLGRPWKNYSRTIYMETFMDSLINPAGWIAWNGDFALSTLYYAEYDNTGPGSNTTNRVSWPTYHVINNDTEAANFTVANFLLADDWLPQTGVPYDGGFI</sequence>
<comment type="similarity">
    <text evidence="3">In the N-terminal section; belongs to the PMEI family.</text>
</comment>
<dbReference type="Gene3D" id="2.160.20.10">
    <property type="entry name" value="Single-stranded right-handed beta-helix, Pectin lyase-like"/>
    <property type="match status" value="4"/>
</dbReference>
<evidence type="ECO:0000256" key="8">
    <source>
        <dbReference type="PROSITE-ProRule" id="PRU10040"/>
    </source>
</evidence>
<gene>
    <name evidence="10" type="primary">PME41_7</name>
    <name evidence="10" type="ORF">CFP56_026993</name>
</gene>
<dbReference type="InterPro" id="IPR000070">
    <property type="entry name" value="Pectinesterase_cat"/>
</dbReference>
<keyword evidence="5" id="KW-0964">Secreted</keyword>
<dbReference type="InterPro" id="IPR035513">
    <property type="entry name" value="Invertase/methylesterase_inhib"/>
</dbReference>
<dbReference type="SMART" id="SM00856">
    <property type="entry name" value="PMEI"/>
    <property type="match status" value="1"/>
</dbReference>
<evidence type="ECO:0000313" key="10">
    <source>
        <dbReference type="EMBL" id="KAK7831903.1"/>
    </source>
</evidence>
<keyword evidence="6" id="KW-0378">Hydrolase</keyword>
<dbReference type="Proteomes" id="UP000237347">
    <property type="component" value="Unassembled WGS sequence"/>
</dbReference>
<feature type="active site" evidence="8">
    <location>
        <position position="420"/>
    </location>
</feature>
<dbReference type="AlphaFoldDB" id="A0AAW0JY52"/>